<dbReference type="RefSeq" id="WP_378302197.1">
    <property type="nucleotide sequence ID" value="NZ_JBHUKS010000005.1"/>
</dbReference>
<reference evidence="2" key="1">
    <citation type="journal article" date="2019" name="Int. J. Syst. Evol. Microbiol.">
        <title>The Global Catalogue of Microorganisms (GCM) 10K type strain sequencing project: providing services to taxonomists for standard genome sequencing and annotation.</title>
        <authorList>
            <consortium name="The Broad Institute Genomics Platform"/>
            <consortium name="The Broad Institute Genome Sequencing Center for Infectious Disease"/>
            <person name="Wu L."/>
            <person name="Ma J."/>
        </authorList>
    </citation>
    <scope>NUCLEOTIDE SEQUENCE [LARGE SCALE GENOMIC DNA]</scope>
    <source>
        <strain evidence="2">CGMCC 4.7641</strain>
    </source>
</reference>
<name>A0ABW5H2M8_9PSEU</name>
<gene>
    <name evidence="1" type="ORF">ACFSVL_08635</name>
</gene>
<sequence>MTEPRRIAAATMGNPGGGLFDNPWPPGSPAVGQRVAVFAYEVTKVDGVAADARSFHVAPVETAAWGPIGPSRDESQGIEVAWRGCGTGTVVRARGADERTCDVTPDSRTIPWGEDDV</sequence>
<keyword evidence="2" id="KW-1185">Reference proteome</keyword>
<organism evidence="1 2">
    <name type="scientific">Amycolatopsis silviterrae</name>
    <dbReference type="NCBI Taxonomy" id="1656914"/>
    <lineage>
        <taxon>Bacteria</taxon>
        <taxon>Bacillati</taxon>
        <taxon>Actinomycetota</taxon>
        <taxon>Actinomycetes</taxon>
        <taxon>Pseudonocardiales</taxon>
        <taxon>Pseudonocardiaceae</taxon>
        <taxon>Amycolatopsis</taxon>
    </lineage>
</organism>
<dbReference type="EMBL" id="JBHUKS010000005">
    <property type="protein sequence ID" value="MFD2467455.1"/>
    <property type="molecule type" value="Genomic_DNA"/>
</dbReference>
<evidence type="ECO:0000313" key="1">
    <source>
        <dbReference type="EMBL" id="MFD2467455.1"/>
    </source>
</evidence>
<protein>
    <submittedName>
        <fullName evidence="1">Uncharacterized protein</fullName>
    </submittedName>
</protein>
<comment type="caution">
    <text evidence="1">The sequence shown here is derived from an EMBL/GenBank/DDBJ whole genome shotgun (WGS) entry which is preliminary data.</text>
</comment>
<proteinExistence type="predicted"/>
<dbReference type="Proteomes" id="UP001597483">
    <property type="component" value="Unassembled WGS sequence"/>
</dbReference>
<accession>A0ABW5H2M8</accession>
<evidence type="ECO:0000313" key="2">
    <source>
        <dbReference type="Proteomes" id="UP001597483"/>
    </source>
</evidence>